<reference evidence="1 3" key="1">
    <citation type="submission" date="2021-03" db="EMBL/GenBank/DDBJ databases">
        <title>Draft genome and methylome analysis of Thiotrix fructosivoruns ATCC 49748.</title>
        <authorList>
            <person name="Fomenkov A."/>
            <person name="Grabovich M.Y."/>
            <person name="Roberts R.J."/>
        </authorList>
    </citation>
    <scope>NUCLEOTIDE SEQUENCE [LARGE SCALE GENOMIC DNA]</scope>
    <source>
        <strain evidence="1 3">ATCC 49748</strain>
    </source>
</reference>
<gene>
    <name evidence="2" type="ORF">J1836_006375</name>
    <name evidence="1" type="ORF">J1836_06450</name>
</gene>
<evidence type="ECO:0000313" key="1">
    <source>
        <dbReference type="EMBL" id="MBO0612572.1"/>
    </source>
</evidence>
<name>A0A8B0SLW8_9GAMM</name>
<dbReference type="Proteomes" id="UP000664466">
    <property type="component" value="Unassembled WGS sequence"/>
</dbReference>
<dbReference type="RefSeq" id="WP_207250271.1">
    <property type="nucleotide sequence ID" value="NZ_JAFMPM010000006.1"/>
</dbReference>
<dbReference type="AlphaFoldDB" id="A0A8B0SLW8"/>
<accession>A0A8B0SLW8</accession>
<reference evidence="2" key="2">
    <citation type="submission" date="2021-04" db="EMBL/GenBank/DDBJ databases">
        <title>Complete Genome and methylome analysis of Thiothrix fructosivorans ATCC 49748.</title>
        <authorList>
            <person name="Fomenkov A."/>
            <person name="Sun L."/>
            <person name="Vincze T."/>
            <person name="Grabovich M.Y."/>
            <person name="Roberts R.J."/>
        </authorList>
    </citation>
    <scope>NUCLEOTIDE SEQUENCE</scope>
    <source>
        <strain evidence="2">ATCC 49748</strain>
    </source>
</reference>
<keyword evidence="3" id="KW-1185">Reference proteome</keyword>
<protein>
    <submittedName>
        <fullName evidence="2">Uncharacterized protein</fullName>
    </submittedName>
</protein>
<proteinExistence type="predicted"/>
<dbReference type="EMBL" id="JAFMPM010000006">
    <property type="protein sequence ID" value="MBO0612572.1"/>
    <property type="molecule type" value="Genomic_DNA"/>
</dbReference>
<organism evidence="2">
    <name type="scientific">Thiothrix fructosivorans</name>
    <dbReference type="NCBI Taxonomy" id="111770"/>
    <lineage>
        <taxon>Bacteria</taxon>
        <taxon>Pseudomonadati</taxon>
        <taxon>Pseudomonadota</taxon>
        <taxon>Gammaproteobacteria</taxon>
        <taxon>Thiotrichales</taxon>
        <taxon>Thiotrichaceae</taxon>
        <taxon>Thiothrix</taxon>
    </lineage>
</organism>
<sequence length="268" mass="31147">MLAAVLHGKAGRISIDGEDQSWREVFRQREDLLTATIFGRFPYLSEQGERDFLNIFLPKEHVDELGDYQETIFWSKLKGIKERRHVEPDVIISYENALILIEVKPPFAGQQNPDQWRNEITALLKDDEWDKPEKIYFISLGGNSKINQSILQEVEQEYADEEILISLKSLSWETLQHGIAILHDNTTSRDSRVYIDWLSSLALFGLTERPRPFSDMLKMAKQAKLNISKMQSTSLSIKKAEDKQVDNCFYPLFKAAIQSKLRIDLWRK</sequence>
<dbReference type="EMBL" id="CP072748">
    <property type="protein sequence ID" value="QTX11954.1"/>
    <property type="molecule type" value="Genomic_DNA"/>
</dbReference>
<evidence type="ECO:0000313" key="2">
    <source>
        <dbReference type="EMBL" id="QTX11954.1"/>
    </source>
</evidence>
<evidence type="ECO:0000313" key="3">
    <source>
        <dbReference type="Proteomes" id="UP000664466"/>
    </source>
</evidence>